<proteinExistence type="predicted"/>
<dbReference type="Proteomes" id="UP000078290">
    <property type="component" value="Unassembled WGS sequence"/>
</dbReference>
<gene>
    <name evidence="1" type="ORF">A7K69_10860</name>
</gene>
<protein>
    <submittedName>
        <fullName evidence="1">Uncharacterized protein</fullName>
    </submittedName>
</protein>
<dbReference type="AlphaFoldDB" id="A0A1B7KP98"/>
<name>A0A1B7KP98_PARTM</name>
<reference evidence="2" key="1">
    <citation type="submission" date="2016-05" db="EMBL/GenBank/DDBJ databases">
        <authorList>
            <person name="Wang W."/>
            <person name="Zhu L."/>
        </authorList>
    </citation>
    <scope>NUCLEOTIDE SEQUENCE [LARGE SCALE GENOMIC DNA]</scope>
    <source>
        <strain evidence="2">W-2</strain>
    </source>
</reference>
<sequence>MCKLCNGTHVVHEINSFSVGFAPCPECGPMPEEKFQVWINDSLKRVELAENYTLRIEKVKQ</sequence>
<evidence type="ECO:0000313" key="1">
    <source>
        <dbReference type="EMBL" id="OAT71903.1"/>
    </source>
</evidence>
<organism evidence="1 2">
    <name type="scientific">Parageobacillus thermoglucosidasius</name>
    <name type="common">Geobacillus thermoglucosidasius</name>
    <dbReference type="NCBI Taxonomy" id="1426"/>
    <lineage>
        <taxon>Bacteria</taxon>
        <taxon>Bacillati</taxon>
        <taxon>Bacillota</taxon>
        <taxon>Bacilli</taxon>
        <taxon>Bacillales</taxon>
        <taxon>Anoxybacillaceae</taxon>
        <taxon>Parageobacillus</taxon>
    </lineage>
</organism>
<accession>A0A1B7KP98</accession>
<comment type="caution">
    <text evidence="1">The sequence shown here is derived from an EMBL/GenBank/DDBJ whole genome shotgun (WGS) entry which is preliminary data.</text>
</comment>
<evidence type="ECO:0000313" key="2">
    <source>
        <dbReference type="Proteomes" id="UP000078290"/>
    </source>
</evidence>
<dbReference type="EMBL" id="LXMA01000038">
    <property type="protein sequence ID" value="OAT71903.1"/>
    <property type="molecule type" value="Genomic_DNA"/>
</dbReference>